<evidence type="ECO:0000259" key="3">
    <source>
        <dbReference type="Pfam" id="PF13476"/>
    </source>
</evidence>
<keyword evidence="1" id="KW-0175">Coiled coil</keyword>
<gene>
    <name evidence="4" type="ORF">BG36_23215</name>
    <name evidence="5" type="ORF">DES43_102163</name>
</gene>
<feature type="coiled-coil region" evidence="1">
    <location>
        <begin position="711"/>
        <end position="748"/>
    </location>
</feature>
<dbReference type="RefSeq" id="WP_035025209.1">
    <property type="nucleotide sequence ID" value="NZ_KK073882.1"/>
</dbReference>
<dbReference type="GO" id="GO:0003677">
    <property type="term" value="F:DNA binding"/>
    <property type="evidence" value="ECO:0007669"/>
    <property type="project" value="UniProtKB-KW"/>
</dbReference>
<evidence type="ECO:0000313" key="7">
    <source>
        <dbReference type="Proteomes" id="UP000294958"/>
    </source>
</evidence>
<reference evidence="4 6" key="1">
    <citation type="submission" date="2014-02" db="EMBL/GenBank/DDBJ databases">
        <title>Aquamicrobium defluvii Genome sequencing.</title>
        <authorList>
            <person name="Wang X."/>
        </authorList>
    </citation>
    <scope>NUCLEOTIDE SEQUENCE [LARGE SCALE GENOMIC DNA]</scope>
    <source>
        <strain evidence="4 6">W13Z1</strain>
    </source>
</reference>
<evidence type="ECO:0000313" key="5">
    <source>
        <dbReference type="EMBL" id="TDR37616.1"/>
    </source>
</evidence>
<dbReference type="EMBL" id="JENY01000008">
    <property type="protein sequence ID" value="EXL09187.1"/>
    <property type="molecule type" value="Genomic_DNA"/>
</dbReference>
<dbReference type="SUPFAM" id="SSF52540">
    <property type="entry name" value="P-loop containing nucleoside triphosphate hydrolases"/>
    <property type="match status" value="1"/>
</dbReference>
<evidence type="ECO:0000313" key="4">
    <source>
        <dbReference type="EMBL" id="EXL09187.1"/>
    </source>
</evidence>
<sequence>MKISALRLFNVKRFAGRGVAIEGIGDGVNVLCAANEFGKSTSFEALHALFFQPHSSTSGDVRSLRPYSGGNPLVEADIATAEGSFRITKQYYGGRSARVSDLSSGRLLAQADEAENFIGNLIRGGSAGPAGLLWVRQGITGIEKRSRSEEDSEKEVRKTLLESVQGEVEAITGGRRMADIMAATAQALSELVTATGRPKTGGRYATAIEARDRLAMEEQRLAGEVAALRDALDKRAAAARRLAELDRAEDRQERKAAVDRAQAAFDQARARIDTLKAAEAELSLARERRDAAAREVQALQDALEKARLLRGRLDDAERQHAGALAKRREAADAMASAREAADIAEQEEQEARDLLARMDAALKARDAAERHAKLKERLSAAEETRLILEQVEARHAVLKTDPKAIEDLQALEIEVARLRALEDAARPSVVVAYERGGIDPVKMDGVPLGDGEERRYGEQAQLSIPGIGSITLRANRPAQSDGRLHRAEEKKRALLEALAVDDVAAARSRQMQAQQLAMEAQGLRSRLSALAPDGLAKLREECAAQEPAPASHPDETGSSTEQLETAHAGAEERRKSARQALREAEPLQRIADEAFIAAQTSLVTLRAEMAQIEALLGPEDTRADRQRALSEQLERFGQSVQTQELQLQKLRDAAVDLESVEAALKRARSAEAAAETEAGALRETTAELNGRIRAYADEAVEEKWRETGDALSAATGRVDAFEKEIRVLQRLSSALEAARSQASELYLKPVMTELRPLIGLLFDDVSITFDDRTLLPQTILRNGQEEEVERLSGGMREQLSVLTRLAFARLLARDGRPAPVILDDALVYSDDDRIERMFDALHRQSRDQQIIVFTCRQRAFQKLGGNILRMTDWLPSSP</sequence>
<keyword evidence="4" id="KW-0238">DNA-binding</keyword>
<dbReference type="PANTHER" id="PTHR41259">
    <property type="entry name" value="DOUBLE-STRAND BREAK REPAIR RAD50 ATPASE, PUTATIVE-RELATED"/>
    <property type="match status" value="1"/>
</dbReference>
<dbReference type="InterPro" id="IPR027417">
    <property type="entry name" value="P-loop_NTPase"/>
</dbReference>
<dbReference type="HOGENOM" id="CLU_015046_0_0_5"/>
<reference evidence="5 7" key="2">
    <citation type="submission" date="2019-03" db="EMBL/GenBank/DDBJ databases">
        <title>Genomic Encyclopedia of Type Strains, Phase IV (KMG-IV): sequencing the most valuable type-strain genomes for metagenomic binning, comparative biology and taxonomic classification.</title>
        <authorList>
            <person name="Goeker M."/>
        </authorList>
    </citation>
    <scope>NUCLEOTIDE SEQUENCE [LARGE SCALE GENOMIC DNA]</scope>
    <source>
        <strain evidence="5 7">DSM 11603</strain>
    </source>
</reference>
<dbReference type="Gene3D" id="3.40.50.300">
    <property type="entry name" value="P-loop containing nucleotide triphosphate hydrolases"/>
    <property type="match status" value="2"/>
</dbReference>
<feature type="coiled-coil region" evidence="1">
    <location>
        <begin position="228"/>
        <end position="391"/>
    </location>
</feature>
<feature type="domain" description="Rad50/SbcC-type AAA" evidence="3">
    <location>
        <begin position="6"/>
        <end position="268"/>
    </location>
</feature>
<dbReference type="InterPro" id="IPR038729">
    <property type="entry name" value="Rad50/SbcC_AAA"/>
</dbReference>
<feature type="region of interest" description="Disordered" evidence="2">
    <location>
        <begin position="542"/>
        <end position="581"/>
    </location>
</feature>
<organism evidence="4 6">
    <name type="scientific">Aquamicrobium defluvii</name>
    <dbReference type="NCBI Taxonomy" id="69279"/>
    <lineage>
        <taxon>Bacteria</taxon>
        <taxon>Pseudomonadati</taxon>
        <taxon>Pseudomonadota</taxon>
        <taxon>Alphaproteobacteria</taxon>
        <taxon>Hyphomicrobiales</taxon>
        <taxon>Phyllobacteriaceae</taxon>
        <taxon>Aquamicrobium</taxon>
    </lineage>
</organism>
<proteinExistence type="predicted"/>
<dbReference type="Proteomes" id="UP000294958">
    <property type="component" value="Unassembled WGS sequence"/>
</dbReference>
<keyword evidence="5" id="KW-0378">Hydrolase</keyword>
<dbReference type="OrthoDB" id="7069379at2"/>
<dbReference type="AlphaFoldDB" id="A0A011TYF2"/>
<dbReference type="Proteomes" id="UP000019849">
    <property type="component" value="Unassembled WGS sequence"/>
</dbReference>
<dbReference type="STRING" id="69279.BG36_23215"/>
<dbReference type="PANTHER" id="PTHR41259:SF1">
    <property type="entry name" value="DOUBLE-STRAND BREAK REPAIR RAD50 ATPASE, PUTATIVE-RELATED"/>
    <property type="match status" value="1"/>
</dbReference>
<keyword evidence="5" id="KW-0540">Nuclease</keyword>
<dbReference type="GO" id="GO:0004527">
    <property type="term" value="F:exonuclease activity"/>
    <property type="evidence" value="ECO:0007669"/>
    <property type="project" value="UniProtKB-KW"/>
</dbReference>
<accession>A0A011TYF2</accession>
<feature type="coiled-coil region" evidence="1">
    <location>
        <begin position="640"/>
        <end position="677"/>
    </location>
</feature>
<dbReference type="PATRIC" id="fig|69279.3.peg.1566"/>
<keyword evidence="7" id="KW-1185">Reference proteome</keyword>
<dbReference type="EMBL" id="SNZF01000002">
    <property type="protein sequence ID" value="TDR37616.1"/>
    <property type="molecule type" value="Genomic_DNA"/>
</dbReference>
<evidence type="ECO:0000313" key="6">
    <source>
        <dbReference type="Proteomes" id="UP000019849"/>
    </source>
</evidence>
<dbReference type="Pfam" id="PF13476">
    <property type="entry name" value="AAA_23"/>
    <property type="match status" value="1"/>
</dbReference>
<protein>
    <submittedName>
        <fullName evidence="5">DNA repair exonuclease SbcCD ATPase subunit</fullName>
    </submittedName>
    <submittedName>
        <fullName evidence="4">DNA-binding protein</fullName>
    </submittedName>
</protein>
<keyword evidence="5" id="KW-0269">Exonuclease</keyword>
<comment type="caution">
    <text evidence="4">The sequence shown here is derived from an EMBL/GenBank/DDBJ whole genome shotgun (WGS) entry which is preliminary data.</text>
</comment>
<evidence type="ECO:0000256" key="2">
    <source>
        <dbReference type="SAM" id="MobiDB-lite"/>
    </source>
</evidence>
<name>A0A011TYF2_9HYPH</name>
<feature type="compositionally biased region" description="Basic and acidic residues" evidence="2">
    <location>
        <begin position="569"/>
        <end position="581"/>
    </location>
</feature>
<dbReference type="eggNOG" id="COG0419">
    <property type="taxonomic scope" value="Bacteria"/>
</dbReference>
<evidence type="ECO:0000256" key="1">
    <source>
        <dbReference type="SAM" id="Coils"/>
    </source>
</evidence>